<dbReference type="PANTHER" id="PTHR43812:SF2">
    <property type="entry name" value="FLAVIN REDUCTASE LIKE DOMAIN-CONTAINING PROTEIN"/>
    <property type="match status" value="1"/>
</dbReference>
<dbReference type="Pfam" id="PF01613">
    <property type="entry name" value="Flavin_Reduct"/>
    <property type="match status" value="1"/>
</dbReference>
<evidence type="ECO:0000313" key="2">
    <source>
        <dbReference type="EMBL" id="TQV78357.1"/>
    </source>
</evidence>
<dbReference type="RefSeq" id="WP_142897691.1">
    <property type="nucleotide sequence ID" value="NZ_ML660057.1"/>
</dbReference>
<dbReference type="GO" id="GO:0016646">
    <property type="term" value="F:oxidoreductase activity, acting on the CH-NH group of donors, NAD or NADP as acceptor"/>
    <property type="evidence" value="ECO:0007669"/>
    <property type="project" value="UniProtKB-ARBA"/>
</dbReference>
<dbReference type="AlphaFoldDB" id="A0A545TM80"/>
<feature type="domain" description="Flavin reductase like" evidence="1">
    <location>
        <begin position="19"/>
        <end position="175"/>
    </location>
</feature>
<dbReference type="SMART" id="SM00903">
    <property type="entry name" value="Flavin_Reduct"/>
    <property type="match status" value="1"/>
</dbReference>
<dbReference type="Proteomes" id="UP000315252">
    <property type="component" value="Unassembled WGS sequence"/>
</dbReference>
<dbReference type="PANTHER" id="PTHR43812">
    <property type="entry name" value="BLR2425 PROTEIN"/>
    <property type="match status" value="1"/>
</dbReference>
<organism evidence="2 3">
    <name type="scientific">Denitrobaculum tricleocarpae</name>
    <dbReference type="NCBI Taxonomy" id="2591009"/>
    <lineage>
        <taxon>Bacteria</taxon>
        <taxon>Pseudomonadati</taxon>
        <taxon>Pseudomonadota</taxon>
        <taxon>Alphaproteobacteria</taxon>
        <taxon>Rhodospirillales</taxon>
        <taxon>Rhodospirillaceae</taxon>
        <taxon>Denitrobaculum</taxon>
    </lineage>
</organism>
<evidence type="ECO:0000259" key="1">
    <source>
        <dbReference type="SMART" id="SM00903"/>
    </source>
</evidence>
<gene>
    <name evidence="2" type="ORF">FKG95_17470</name>
</gene>
<dbReference type="SUPFAM" id="SSF50475">
    <property type="entry name" value="FMN-binding split barrel"/>
    <property type="match status" value="1"/>
</dbReference>
<protein>
    <submittedName>
        <fullName evidence="2">Flavin reductase family protein</fullName>
    </submittedName>
</protein>
<dbReference type="OrthoDB" id="9783347at2"/>
<dbReference type="EMBL" id="VHSH01000006">
    <property type="protein sequence ID" value="TQV78357.1"/>
    <property type="molecule type" value="Genomic_DNA"/>
</dbReference>
<dbReference type="InterPro" id="IPR012349">
    <property type="entry name" value="Split_barrel_FMN-bd"/>
</dbReference>
<dbReference type="GO" id="GO:0010181">
    <property type="term" value="F:FMN binding"/>
    <property type="evidence" value="ECO:0007669"/>
    <property type="project" value="InterPro"/>
</dbReference>
<dbReference type="Gene3D" id="2.30.110.10">
    <property type="entry name" value="Electron Transport, Fmn-binding Protein, Chain A"/>
    <property type="match status" value="1"/>
</dbReference>
<name>A0A545TM80_9PROT</name>
<reference evidence="2 3" key="1">
    <citation type="submission" date="2019-06" db="EMBL/GenBank/DDBJ databases">
        <title>Whole genome sequence for Rhodospirillaceae sp. R148.</title>
        <authorList>
            <person name="Wang G."/>
        </authorList>
    </citation>
    <scope>NUCLEOTIDE SEQUENCE [LARGE SCALE GENOMIC DNA]</scope>
    <source>
        <strain evidence="2 3">R148</strain>
    </source>
</reference>
<evidence type="ECO:0000313" key="3">
    <source>
        <dbReference type="Proteomes" id="UP000315252"/>
    </source>
</evidence>
<proteinExistence type="predicted"/>
<comment type="caution">
    <text evidence="2">The sequence shown here is derived from an EMBL/GenBank/DDBJ whole genome shotgun (WGS) entry which is preliminary data.</text>
</comment>
<accession>A0A545TM80</accession>
<keyword evidence="3" id="KW-1185">Reference proteome</keyword>
<sequence>MFYETAENKHGLPHDPFKSCIVPRPIGWISTVDTAGVVNLAPYSFFNGVSSDPHLVMFSSNGRKNDEVKDTVTNCRETGEFVANIATWDLRSQMNISAGQYPAETDEMALAELESEASVLVAPPRVKASPIHLECKTHQIVELPSNDPRDANAMVIGQVVGIHINDNVLTDGLIDISKVLPIARMGYMDYAKVESVFTMPRPK</sequence>
<dbReference type="InterPro" id="IPR002563">
    <property type="entry name" value="Flavin_Rdtase-like_dom"/>
</dbReference>